<protein>
    <recommendedName>
        <fullName evidence="5">Probable kinetochore protein NUF2</fullName>
    </recommendedName>
</protein>
<evidence type="ECO:0000256" key="9">
    <source>
        <dbReference type="ARBA" id="ARBA00022838"/>
    </source>
</evidence>
<dbReference type="Proteomes" id="UP001338125">
    <property type="component" value="Unassembled WGS sequence"/>
</dbReference>
<comment type="function">
    <text evidence="1">Acts as a component of the essential kinetochore-associated NDC80 complex, which is required for chromosome segregation and spindle checkpoint activity.</text>
</comment>
<comment type="subcellular location">
    <subcellularLocation>
        <location evidence="3">Chromosome</location>
        <location evidence="3">Centromere</location>
        <location evidence="3">Kinetochore</location>
    </subcellularLocation>
    <subcellularLocation>
        <location evidence="2">Nucleus</location>
    </subcellularLocation>
</comment>
<evidence type="ECO:0000256" key="13">
    <source>
        <dbReference type="ARBA" id="ARBA00023328"/>
    </source>
</evidence>
<evidence type="ECO:0000256" key="6">
    <source>
        <dbReference type="ARBA" id="ARBA00022454"/>
    </source>
</evidence>
<dbReference type="InterPro" id="IPR041112">
    <property type="entry name" value="Nuf2_DHR10-like"/>
</dbReference>
<evidence type="ECO:0000256" key="2">
    <source>
        <dbReference type="ARBA" id="ARBA00004123"/>
    </source>
</evidence>
<dbReference type="PANTHER" id="PTHR21650">
    <property type="entry name" value="MEMBRALIN/KINETOCHORE PROTEIN NUF2"/>
    <property type="match status" value="1"/>
</dbReference>
<dbReference type="InterPro" id="IPR038275">
    <property type="entry name" value="Nuf2_N_sf"/>
</dbReference>
<keyword evidence="6" id="KW-0158">Chromosome</keyword>
<evidence type="ECO:0000256" key="14">
    <source>
        <dbReference type="SAM" id="Coils"/>
    </source>
</evidence>
<evidence type="ECO:0000259" key="17">
    <source>
        <dbReference type="Pfam" id="PF18595"/>
    </source>
</evidence>
<keyword evidence="12" id="KW-0131">Cell cycle</keyword>
<keyword evidence="11" id="KW-0539">Nucleus</keyword>
<dbReference type="InterPro" id="IPR005549">
    <property type="entry name" value="Kinetochore_Nuf2_N"/>
</dbReference>
<dbReference type="Gene3D" id="1.10.418.60">
    <property type="entry name" value="Ncd80 complex, Nuf2 subunit"/>
    <property type="match status" value="1"/>
</dbReference>
<evidence type="ECO:0000256" key="11">
    <source>
        <dbReference type="ARBA" id="ARBA00023242"/>
    </source>
</evidence>
<evidence type="ECO:0000256" key="4">
    <source>
        <dbReference type="ARBA" id="ARBA00005498"/>
    </source>
</evidence>
<evidence type="ECO:0000256" key="3">
    <source>
        <dbReference type="ARBA" id="ARBA00004629"/>
    </source>
</evidence>
<dbReference type="EMBL" id="JAVFKD010000016">
    <property type="protein sequence ID" value="KAK5988081.1"/>
    <property type="molecule type" value="Genomic_DNA"/>
</dbReference>
<accession>A0ABR0S8E0</accession>
<evidence type="ECO:0000256" key="12">
    <source>
        <dbReference type="ARBA" id="ARBA00023306"/>
    </source>
</evidence>
<feature type="domain" description="Kinetochore protein Nuf2 N-terminal" evidence="16">
    <location>
        <begin position="28"/>
        <end position="167"/>
    </location>
</feature>
<dbReference type="PANTHER" id="PTHR21650:SF2">
    <property type="entry name" value="KINETOCHORE PROTEIN NUF2"/>
    <property type="match status" value="1"/>
</dbReference>
<evidence type="ECO:0000256" key="15">
    <source>
        <dbReference type="SAM" id="MobiDB-lite"/>
    </source>
</evidence>
<evidence type="ECO:0000313" key="18">
    <source>
        <dbReference type="EMBL" id="KAK5988081.1"/>
    </source>
</evidence>
<evidence type="ECO:0000256" key="7">
    <source>
        <dbReference type="ARBA" id="ARBA00022618"/>
    </source>
</evidence>
<evidence type="ECO:0000256" key="8">
    <source>
        <dbReference type="ARBA" id="ARBA00022776"/>
    </source>
</evidence>
<keyword evidence="9" id="KW-0995">Kinetochore</keyword>
<feature type="coiled-coil region" evidence="14">
    <location>
        <begin position="181"/>
        <end position="250"/>
    </location>
</feature>
<dbReference type="Pfam" id="PF18595">
    <property type="entry name" value="Nuf2_DHR10-like"/>
    <property type="match status" value="1"/>
</dbReference>
<proteinExistence type="inferred from homology"/>
<evidence type="ECO:0000256" key="10">
    <source>
        <dbReference type="ARBA" id="ARBA00023054"/>
    </source>
</evidence>
<keyword evidence="13" id="KW-0137">Centromere</keyword>
<feature type="region of interest" description="Disordered" evidence="15">
    <location>
        <begin position="371"/>
        <end position="390"/>
    </location>
</feature>
<feature type="region of interest" description="Disordered" evidence="15">
    <location>
        <begin position="1"/>
        <end position="26"/>
    </location>
</feature>
<comment type="similarity">
    <text evidence="4">Belongs to the NUF2 family.</text>
</comment>
<keyword evidence="10 14" id="KW-0175">Coiled coil</keyword>
<reference evidence="18 19" key="1">
    <citation type="submission" date="2024-01" db="EMBL/GenBank/DDBJ databases">
        <title>Complete genome of Cladobotryum mycophilum ATHUM6906.</title>
        <authorList>
            <person name="Christinaki A.C."/>
            <person name="Myridakis A.I."/>
            <person name="Kouvelis V.N."/>
        </authorList>
    </citation>
    <scope>NUCLEOTIDE SEQUENCE [LARGE SCALE GENOMIC DNA]</scope>
    <source>
        <strain evidence="18 19">ATHUM6906</strain>
    </source>
</reference>
<evidence type="ECO:0000259" key="16">
    <source>
        <dbReference type="Pfam" id="PF03800"/>
    </source>
</evidence>
<evidence type="ECO:0000256" key="1">
    <source>
        <dbReference type="ARBA" id="ARBA00002772"/>
    </source>
</evidence>
<comment type="caution">
    <text evidence="18">The sequence shown here is derived from an EMBL/GenBank/DDBJ whole genome shotgun (WGS) entry which is preliminary data.</text>
</comment>
<gene>
    <name evidence="18" type="ORF">PT974_12220</name>
</gene>
<name>A0ABR0S8E0_9HYPO</name>
<organism evidence="18 19">
    <name type="scientific">Cladobotryum mycophilum</name>
    <dbReference type="NCBI Taxonomy" id="491253"/>
    <lineage>
        <taxon>Eukaryota</taxon>
        <taxon>Fungi</taxon>
        <taxon>Dikarya</taxon>
        <taxon>Ascomycota</taxon>
        <taxon>Pezizomycotina</taxon>
        <taxon>Sordariomycetes</taxon>
        <taxon>Hypocreomycetidae</taxon>
        <taxon>Hypocreales</taxon>
        <taxon>Hypocreaceae</taxon>
        <taxon>Cladobotryum</taxon>
    </lineage>
</organism>
<keyword evidence="19" id="KW-1185">Reference proteome</keyword>
<feature type="domain" description="Nuf2 DHR10-like" evidence="17">
    <location>
        <begin position="282"/>
        <end position="396"/>
    </location>
</feature>
<dbReference type="Pfam" id="PF03800">
    <property type="entry name" value="Nuf2"/>
    <property type="match status" value="1"/>
</dbReference>
<sequence>MAYNPRMSIIPTNQQQQSRSRKKEDDADAFMRLPDREIVGCITDIGINFTVADLQKPNPSHVQTIFEWFADILLNSTRETVEPPMRAAAEDVCGEFPDVIPPDTRNLMGFYVSLRRLLVECGIHDFGFNDLYKPTYERLVKIFSYLINFVRFRESQTSVIDLHYHKAESTKSRIETLYAENQENESRLVDMKHNRRAMEAQVREKTMRNEDLKKRLLELRRNQEKVAARLEEAKQKKGDMTTALEQKTQEKLTLKQESAKLRPYVLQSASNLQDSLAELREILNNDKAHIDSLDRRARALQTSADSFTVVSGDVASCIKILEEISIELAKEDEEMAKNTKQREALSERGNNAREVERAEVMLKRQLSKWTERTERLREQSNQKAQEAKDKMHELRAMHKKLTEENTDKGKEMEIRRVRIEQTEKKMLDLKENIENEVHAAYDEYLKMEAHIKLYITEMEQTIG</sequence>
<keyword evidence="8" id="KW-0498">Mitosis</keyword>
<keyword evidence="7" id="KW-0132">Cell division</keyword>
<evidence type="ECO:0000313" key="19">
    <source>
        <dbReference type="Proteomes" id="UP001338125"/>
    </source>
</evidence>
<evidence type="ECO:0000256" key="5">
    <source>
        <dbReference type="ARBA" id="ARBA00017594"/>
    </source>
</evidence>